<dbReference type="EMBL" id="JARJLG010000001">
    <property type="protein sequence ID" value="KAJ7784858.1"/>
    <property type="molecule type" value="Genomic_DNA"/>
</dbReference>
<comment type="caution">
    <text evidence="1">The sequence shown here is derived from an EMBL/GenBank/DDBJ whole genome shotgun (WGS) entry which is preliminary data.</text>
</comment>
<proteinExistence type="predicted"/>
<organism evidence="1 2">
    <name type="scientific">Mycena maculata</name>
    <dbReference type="NCBI Taxonomy" id="230809"/>
    <lineage>
        <taxon>Eukaryota</taxon>
        <taxon>Fungi</taxon>
        <taxon>Dikarya</taxon>
        <taxon>Basidiomycota</taxon>
        <taxon>Agaricomycotina</taxon>
        <taxon>Agaricomycetes</taxon>
        <taxon>Agaricomycetidae</taxon>
        <taxon>Agaricales</taxon>
        <taxon>Marasmiineae</taxon>
        <taxon>Mycenaceae</taxon>
        <taxon>Mycena</taxon>
    </lineage>
</organism>
<keyword evidence="2" id="KW-1185">Reference proteome</keyword>
<name>A0AAD7KJZ3_9AGAR</name>
<accession>A0AAD7KJZ3</accession>
<gene>
    <name evidence="1" type="ORF">DFH07DRAFT_726623</name>
</gene>
<sequence length="60" mass="7065">IVDFHDEIGRHDDDISRFRAQLRSMESDREALQTHYDAYHSLISPLRRVPTEILVAIFVL</sequence>
<dbReference type="AlphaFoldDB" id="A0AAD7KJZ3"/>
<reference evidence="1" key="1">
    <citation type="submission" date="2023-03" db="EMBL/GenBank/DDBJ databases">
        <title>Massive genome expansion in bonnet fungi (Mycena s.s.) driven by repeated elements and novel gene families across ecological guilds.</title>
        <authorList>
            <consortium name="Lawrence Berkeley National Laboratory"/>
            <person name="Harder C.B."/>
            <person name="Miyauchi S."/>
            <person name="Viragh M."/>
            <person name="Kuo A."/>
            <person name="Thoen E."/>
            <person name="Andreopoulos B."/>
            <person name="Lu D."/>
            <person name="Skrede I."/>
            <person name="Drula E."/>
            <person name="Henrissat B."/>
            <person name="Morin E."/>
            <person name="Kohler A."/>
            <person name="Barry K."/>
            <person name="LaButti K."/>
            <person name="Morin E."/>
            <person name="Salamov A."/>
            <person name="Lipzen A."/>
            <person name="Mereny Z."/>
            <person name="Hegedus B."/>
            <person name="Baldrian P."/>
            <person name="Stursova M."/>
            <person name="Weitz H."/>
            <person name="Taylor A."/>
            <person name="Grigoriev I.V."/>
            <person name="Nagy L.G."/>
            <person name="Martin F."/>
            <person name="Kauserud H."/>
        </authorList>
    </citation>
    <scope>NUCLEOTIDE SEQUENCE</scope>
    <source>
        <strain evidence="1">CBHHK188m</strain>
    </source>
</reference>
<evidence type="ECO:0000313" key="1">
    <source>
        <dbReference type="EMBL" id="KAJ7784858.1"/>
    </source>
</evidence>
<protein>
    <submittedName>
        <fullName evidence="1">Uncharacterized protein</fullName>
    </submittedName>
</protein>
<dbReference type="Proteomes" id="UP001215280">
    <property type="component" value="Unassembled WGS sequence"/>
</dbReference>
<evidence type="ECO:0000313" key="2">
    <source>
        <dbReference type="Proteomes" id="UP001215280"/>
    </source>
</evidence>
<feature type="non-terminal residue" evidence="1">
    <location>
        <position position="1"/>
    </location>
</feature>